<accession>A0A0F9GRB8</accession>
<sequence>PPPGAGGTPPGPPGINTGQENASGGKAPGLPGVAANVPPGSPPEIAPPNQPPLPPGSPEINKNAAASAPPIIPQ</sequence>
<name>A0A0F9GRB8_9ZZZZ</name>
<evidence type="ECO:0000256" key="1">
    <source>
        <dbReference type="SAM" id="MobiDB-lite"/>
    </source>
</evidence>
<feature type="compositionally biased region" description="Pro residues" evidence="1">
    <location>
        <begin position="1"/>
        <end position="13"/>
    </location>
</feature>
<gene>
    <name evidence="2" type="ORF">LCGC14_1877220</name>
</gene>
<protein>
    <submittedName>
        <fullName evidence="2">Uncharacterized protein</fullName>
    </submittedName>
</protein>
<organism evidence="2">
    <name type="scientific">marine sediment metagenome</name>
    <dbReference type="NCBI Taxonomy" id="412755"/>
    <lineage>
        <taxon>unclassified sequences</taxon>
        <taxon>metagenomes</taxon>
        <taxon>ecological metagenomes</taxon>
    </lineage>
</organism>
<proteinExistence type="predicted"/>
<feature type="non-terminal residue" evidence="2">
    <location>
        <position position="1"/>
    </location>
</feature>
<dbReference type="AlphaFoldDB" id="A0A0F9GRB8"/>
<feature type="compositionally biased region" description="Pro residues" evidence="1">
    <location>
        <begin position="39"/>
        <end position="57"/>
    </location>
</feature>
<dbReference type="EMBL" id="LAZR01019260">
    <property type="protein sequence ID" value="KKL93181.1"/>
    <property type="molecule type" value="Genomic_DNA"/>
</dbReference>
<comment type="caution">
    <text evidence="2">The sequence shown here is derived from an EMBL/GenBank/DDBJ whole genome shotgun (WGS) entry which is preliminary data.</text>
</comment>
<evidence type="ECO:0000313" key="2">
    <source>
        <dbReference type="EMBL" id="KKL93181.1"/>
    </source>
</evidence>
<reference evidence="2" key="1">
    <citation type="journal article" date="2015" name="Nature">
        <title>Complex archaea that bridge the gap between prokaryotes and eukaryotes.</title>
        <authorList>
            <person name="Spang A."/>
            <person name="Saw J.H."/>
            <person name="Jorgensen S.L."/>
            <person name="Zaremba-Niedzwiedzka K."/>
            <person name="Martijn J."/>
            <person name="Lind A.E."/>
            <person name="van Eijk R."/>
            <person name="Schleper C."/>
            <person name="Guy L."/>
            <person name="Ettema T.J."/>
        </authorList>
    </citation>
    <scope>NUCLEOTIDE SEQUENCE</scope>
</reference>
<feature type="region of interest" description="Disordered" evidence="1">
    <location>
        <begin position="1"/>
        <end position="74"/>
    </location>
</feature>